<sequence length="288" mass="29852">MGPGRTRLRRRRGPAALHRRRRPGRVPAFHVLHLPQAEAPAQPRPIRRARPGRGGRVSGGAGVLAGRRIAVAGAGGGLGPDVVAALRDAGAWVAAADRSAEQLERVAGMADAAHAGDLTTADGARGWASELGTVDGLLHLVGGWRGGKPIEETDQADIDLLETLLFHTVVHTTRAFAPLLKAAGEHGRFALVSSSVVARPPAGNAAYAATKAAAEAWTLAFGAELADTGGTANVAVVTAITTPQMRAENPDKAYRTFTDTAEIAAGLVFLCSDAARKMNGQRLHLHGA</sequence>
<dbReference type="SUPFAM" id="SSF51735">
    <property type="entry name" value="NAD(P)-binding Rossmann-fold domains"/>
    <property type="match status" value="1"/>
</dbReference>
<evidence type="ECO:0000256" key="2">
    <source>
        <dbReference type="ARBA" id="ARBA00023002"/>
    </source>
</evidence>
<dbReference type="PANTHER" id="PTHR43477:SF1">
    <property type="entry name" value="DIHYDROANTICAPSIN 7-DEHYDROGENASE"/>
    <property type="match status" value="1"/>
</dbReference>
<evidence type="ECO:0000313" key="5">
    <source>
        <dbReference type="Proteomes" id="UP000321805"/>
    </source>
</evidence>
<dbReference type="EMBL" id="CP042430">
    <property type="protein sequence ID" value="QEC47990.1"/>
    <property type="molecule type" value="Genomic_DNA"/>
</dbReference>
<dbReference type="AlphaFoldDB" id="A0A5B8U4L5"/>
<keyword evidence="5" id="KW-1185">Reference proteome</keyword>
<dbReference type="InterPro" id="IPR020904">
    <property type="entry name" value="Sc_DH/Rdtase_CS"/>
</dbReference>
<dbReference type="PRINTS" id="PR00081">
    <property type="entry name" value="GDHRDH"/>
</dbReference>
<dbReference type="PROSITE" id="PS00061">
    <property type="entry name" value="ADH_SHORT"/>
    <property type="match status" value="1"/>
</dbReference>
<gene>
    <name evidence="4" type="ORF">FSW04_10695</name>
</gene>
<dbReference type="InterPro" id="IPR002347">
    <property type="entry name" value="SDR_fam"/>
</dbReference>
<protein>
    <submittedName>
        <fullName evidence="4">SDR family oxidoreductase</fullName>
    </submittedName>
</protein>
<dbReference type="KEGG" id="bsol:FSW04_10695"/>
<feature type="region of interest" description="Disordered" evidence="3">
    <location>
        <begin position="39"/>
        <end position="59"/>
    </location>
</feature>
<dbReference type="Gene3D" id="3.40.50.720">
    <property type="entry name" value="NAD(P)-binding Rossmann-like Domain"/>
    <property type="match status" value="1"/>
</dbReference>
<name>A0A5B8U4L5_9ACTN</name>
<dbReference type="InterPro" id="IPR036291">
    <property type="entry name" value="NAD(P)-bd_dom_sf"/>
</dbReference>
<keyword evidence="2" id="KW-0560">Oxidoreductase</keyword>
<dbReference type="InterPro" id="IPR051122">
    <property type="entry name" value="SDR_DHRS6-like"/>
</dbReference>
<organism evidence="4 5">
    <name type="scientific">Baekduia soli</name>
    <dbReference type="NCBI Taxonomy" id="496014"/>
    <lineage>
        <taxon>Bacteria</taxon>
        <taxon>Bacillati</taxon>
        <taxon>Actinomycetota</taxon>
        <taxon>Thermoleophilia</taxon>
        <taxon>Solirubrobacterales</taxon>
        <taxon>Baekduiaceae</taxon>
        <taxon>Baekduia</taxon>
    </lineage>
</organism>
<comment type="similarity">
    <text evidence="1">Belongs to the short-chain dehydrogenases/reductases (SDR) family.</text>
</comment>
<evidence type="ECO:0000313" key="4">
    <source>
        <dbReference type="EMBL" id="QEC47990.1"/>
    </source>
</evidence>
<evidence type="ECO:0000256" key="3">
    <source>
        <dbReference type="SAM" id="MobiDB-lite"/>
    </source>
</evidence>
<dbReference type="Proteomes" id="UP000321805">
    <property type="component" value="Chromosome"/>
</dbReference>
<dbReference type="PANTHER" id="PTHR43477">
    <property type="entry name" value="DIHYDROANTICAPSIN 7-DEHYDROGENASE"/>
    <property type="match status" value="1"/>
</dbReference>
<accession>A0A5B8U4L5</accession>
<dbReference type="CDD" id="cd05233">
    <property type="entry name" value="SDR_c"/>
    <property type="match status" value="1"/>
</dbReference>
<proteinExistence type="inferred from homology"/>
<reference evidence="4 5" key="1">
    <citation type="journal article" date="2018" name="J. Microbiol.">
        <title>Baekduia soli gen. nov., sp. nov., a novel bacterium isolated from the soil of Baekdu Mountain and proposal of a novel family name, Baekduiaceae fam. nov.</title>
        <authorList>
            <person name="An D.S."/>
            <person name="Siddiqi M.Z."/>
            <person name="Kim K.H."/>
            <person name="Yu H.S."/>
            <person name="Im W.T."/>
        </authorList>
    </citation>
    <scope>NUCLEOTIDE SEQUENCE [LARGE SCALE GENOMIC DNA]</scope>
    <source>
        <strain evidence="4 5">BR7-21</strain>
    </source>
</reference>
<dbReference type="GO" id="GO:0016491">
    <property type="term" value="F:oxidoreductase activity"/>
    <property type="evidence" value="ECO:0007669"/>
    <property type="project" value="UniProtKB-KW"/>
</dbReference>
<dbReference type="OrthoDB" id="4773823at2"/>
<feature type="region of interest" description="Disordered" evidence="3">
    <location>
        <begin position="1"/>
        <end position="23"/>
    </location>
</feature>
<evidence type="ECO:0000256" key="1">
    <source>
        <dbReference type="ARBA" id="ARBA00006484"/>
    </source>
</evidence>
<dbReference type="Pfam" id="PF00106">
    <property type="entry name" value="adh_short"/>
    <property type="match status" value="1"/>
</dbReference>